<keyword evidence="1" id="KW-0732">Signal</keyword>
<gene>
    <name evidence="3" type="primary">pqiC</name>
    <name evidence="3" type="ORF">HYN51_00110</name>
</gene>
<dbReference type="Proteomes" id="UP000244908">
    <property type="component" value="Chromosome"/>
</dbReference>
<dbReference type="SUPFAM" id="SSF159594">
    <property type="entry name" value="XCC0632-like"/>
    <property type="match status" value="1"/>
</dbReference>
<feature type="domain" description="ABC-type transport auxiliary lipoprotein component" evidence="2">
    <location>
        <begin position="25"/>
        <end position="184"/>
    </location>
</feature>
<dbReference type="OrthoDB" id="5600407at2"/>
<dbReference type="RefSeq" id="WP_108899185.1">
    <property type="nucleotide sequence ID" value="NZ_CP029185.2"/>
</dbReference>
<evidence type="ECO:0000313" key="3">
    <source>
        <dbReference type="EMBL" id="AWH87091.1"/>
    </source>
</evidence>
<proteinExistence type="predicted"/>
<organism evidence="3 4">
    <name type="scientific">Limnobaculum parvum</name>
    <dbReference type="NCBI Taxonomy" id="2172103"/>
    <lineage>
        <taxon>Bacteria</taxon>
        <taxon>Pseudomonadati</taxon>
        <taxon>Pseudomonadota</taxon>
        <taxon>Gammaproteobacteria</taxon>
        <taxon>Enterobacterales</taxon>
        <taxon>Budviciaceae</taxon>
        <taxon>Limnobaculum</taxon>
    </lineage>
</organism>
<dbReference type="Gene3D" id="3.40.50.10610">
    <property type="entry name" value="ABC-type transport auxiliary lipoprotein component"/>
    <property type="match status" value="1"/>
</dbReference>
<accession>A0A2Y9TTX8</accession>
<dbReference type="PROSITE" id="PS51257">
    <property type="entry name" value="PROKAR_LIPOPROTEIN"/>
    <property type="match status" value="1"/>
</dbReference>
<dbReference type="InterPro" id="IPR049736">
    <property type="entry name" value="PqiC"/>
</dbReference>
<reference evidence="3 4" key="1">
    <citation type="journal article" date="2019" name="Int. J. Syst. Evol. Microbiol.">
        <title>Limnobaculum parvum gen. nov., sp. nov., isolated from a freshwater lake.</title>
        <authorList>
            <person name="Baek C."/>
            <person name="Shin S.K."/>
            <person name="Yi H."/>
        </authorList>
    </citation>
    <scope>NUCLEOTIDE SEQUENCE [LARGE SCALE GENOMIC DNA]</scope>
    <source>
        <strain evidence="3 4">HYN0051</strain>
    </source>
</reference>
<keyword evidence="4" id="KW-1185">Reference proteome</keyword>
<feature type="chain" id="PRO_5016105621" evidence="1">
    <location>
        <begin position="21"/>
        <end position="189"/>
    </location>
</feature>
<evidence type="ECO:0000259" key="2">
    <source>
        <dbReference type="Pfam" id="PF03886"/>
    </source>
</evidence>
<dbReference type="NCBIfam" id="NF033620">
    <property type="entry name" value="pqiC"/>
    <property type="match status" value="1"/>
</dbReference>
<sequence>MMKWTIATLALLLSACSSQPQVSYYQLPSASAAKSSSAAIAVNSGKQLWIESVTVADFLSGTGIAYQTSNVKYTIANNNLWGSSLEQQLKQALTDNLNAQLNGWVVSAQPIGGSSDVDVLRVTVNGFHGRYDGYAVVNGYWILQHGNQIVRRPFDIEMPLQKDGYDELVHALANAWQQEAIQIAKALKN</sequence>
<evidence type="ECO:0000313" key="4">
    <source>
        <dbReference type="Proteomes" id="UP000244908"/>
    </source>
</evidence>
<dbReference type="EMBL" id="CP029185">
    <property type="protein sequence ID" value="AWH87091.1"/>
    <property type="molecule type" value="Genomic_DNA"/>
</dbReference>
<evidence type="ECO:0000256" key="1">
    <source>
        <dbReference type="SAM" id="SignalP"/>
    </source>
</evidence>
<dbReference type="KEGG" id="lpv:HYN51_00110"/>
<dbReference type="AlphaFoldDB" id="A0A2Y9TTX8"/>
<feature type="signal peptide" evidence="1">
    <location>
        <begin position="1"/>
        <end position="20"/>
    </location>
</feature>
<name>A0A2Y9TTX8_9GAMM</name>
<protein>
    <submittedName>
        <fullName evidence="3">Membrane integrity-associated transporter subunit PqiC</fullName>
    </submittedName>
</protein>
<dbReference type="Pfam" id="PF03886">
    <property type="entry name" value="ABC_trans_aux"/>
    <property type="match status" value="1"/>
</dbReference>
<dbReference type="InterPro" id="IPR005586">
    <property type="entry name" value="ABC_trans_aux"/>
</dbReference>